<dbReference type="PROSITE" id="PS51360">
    <property type="entry name" value="PLUS3"/>
    <property type="match status" value="1"/>
</dbReference>
<dbReference type="AlphaFoldDB" id="A0A7M7PPH7"/>
<keyword evidence="6" id="KW-0804">Transcription</keyword>
<feature type="compositionally biased region" description="Low complexity" evidence="9">
    <location>
        <begin position="45"/>
        <end position="55"/>
    </location>
</feature>
<dbReference type="PANTHER" id="PTHR13115">
    <property type="entry name" value="RNA POLYMERASE-ASSOCIATED PROTEIN RTF1 HOMOLOG"/>
    <property type="match status" value="1"/>
</dbReference>
<reference evidence="12" key="1">
    <citation type="submission" date="2015-02" db="EMBL/GenBank/DDBJ databases">
        <title>Genome sequencing for Strongylocentrotus purpuratus.</title>
        <authorList>
            <person name="Murali S."/>
            <person name="Liu Y."/>
            <person name="Vee V."/>
            <person name="English A."/>
            <person name="Wang M."/>
            <person name="Skinner E."/>
            <person name="Han Y."/>
            <person name="Muzny D.M."/>
            <person name="Worley K.C."/>
            <person name="Gibbs R.A."/>
        </authorList>
    </citation>
    <scope>NUCLEOTIDE SEQUENCE</scope>
</reference>
<keyword evidence="2" id="KW-0597">Phosphoprotein</keyword>
<dbReference type="PANTHER" id="PTHR13115:SF8">
    <property type="entry name" value="RNA POLYMERASE-ASSOCIATED PROTEIN RTF1 HOMOLOG"/>
    <property type="match status" value="1"/>
</dbReference>
<evidence type="ECO:0000256" key="3">
    <source>
        <dbReference type="ARBA" id="ARBA00023015"/>
    </source>
</evidence>
<dbReference type="GeneID" id="581769"/>
<dbReference type="RefSeq" id="XP_030854817.1">
    <property type="nucleotide sequence ID" value="XM_030998957.1"/>
</dbReference>
<evidence type="ECO:0000256" key="6">
    <source>
        <dbReference type="ARBA" id="ARBA00023163"/>
    </source>
</evidence>
<dbReference type="OrthoDB" id="166375at2759"/>
<comment type="subcellular location">
    <subcellularLocation>
        <location evidence="1">Nucleus</location>
        <location evidence="1">Nucleoplasm</location>
    </subcellularLocation>
</comment>
<evidence type="ECO:0000259" key="10">
    <source>
        <dbReference type="PROSITE" id="PS51360"/>
    </source>
</evidence>
<keyword evidence="5" id="KW-0010">Activator</keyword>
<feature type="compositionally biased region" description="Basic and acidic residues" evidence="9">
    <location>
        <begin position="221"/>
        <end position="249"/>
    </location>
</feature>
<dbReference type="GO" id="GO:0003677">
    <property type="term" value="F:DNA binding"/>
    <property type="evidence" value="ECO:0007669"/>
    <property type="project" value="InterPro"/>
</dbReference>
<feature type="compositionally biased region" description="Acidic residues" evidence="9">
    <location>
        <begin position="103"/>
        <end position="119"/>
    </location>
</feature>
<dbReference type="KEGG" id="spu:581769"/>
<organism evidence="11 12">
    <name type="scientific">Strongylocentrotus purpuratus</name>
    <name type="common">Purple sea urchin</name>
    <dbReference type="NCBI Taxonomy" id="7668"/>
    <lineage>
        <taxon>Eukaryota</taxon>
        <taxon>Metazoa</taxon>
        <taxon>Echinodermata</taxon>
        <taxon>Eleutherozoa</taxon>
        <taxon>Echinozoa</taxon>
        <taxon>Echinoidea</taxon>
        <taxon>Euechinoidea</taxon>
        <taxon>Echinacea</taxon>
        <taxon>Camarodonta</taxon>
        <taxon>Echinidea</taxon>
        <taxon>Strongylocentrotidae</taxon>
        <taxon>Strongylocentrotus</taxon>
    </lineage>
</organism>
<dbReference type="InterPro" id="IPR004343">
    <property type="entry name" value="Plus-3_dom"/>
</dbReference>
<dbReference type="InterPro" id="IPR036128">
    <property type="entry name" value="Plus3-like_sf"/>
</dbReference>
<feature type="coiled-coil region" evidence="8">
    <location>
        <begin position="496"/>
        <end position="530"/>
    </location>
</feature>
<keyword evidence="3" id="KW-0805">Transcription regulation</keyword>
<feature type="coiled-coil region" evidence="8">
    <location>
        <begin position="586"/>
        <end position="616"/>
    </location>
</feature>
<dbReference type="CTD" id="23168"/>
<keyword evidence="12" id="KW-1185">Reference proteome</keyword>
<dbReference type="GO" id="GO:1990269">
    <property type="term" value="F:RNA polymerase II C-terminal domain phosphoserine binding"/>
    <property type="evidence" value="ECO:0000318"/>
    <property type="project" value="GO_Central"/>
</dbReference>
<evidence type="ECO:0000256" key="2">
    <source>
        <dbReference type="ARBA" id="ARBA00022553"/>
    </source>
</evidence>
<dbReference type="EnsemblMetazoa" id="XM_030998957">
    <property type="protein sequence ID" value="XP_030854817"/>
    <property type="gene ID" value="LOC581769"/>
</dbReference>
<feature type="compositionally biased region" description="Basic residues" evidence="9">
    <location>
        <begin position="175"/>
        <end position="184"/>
    </location>
</feature>
<evidence type="ECO:0000256" key="5">
    <source>
        <dbReference type="ARBA" id="ARBA00023159"/>
    </source>
</evidence>
<feature type="domain" description="Plus3" evidence="10">
    <location>
        <begin position="324"/>
        <end position="455"/>
    </location>
</feature>
<evidence type="ECO:0000256" key="1">
    <source>
        <dbReference type="ARBA" id="ARBA00004642"/>
    </source>
</evidence>
<evidence type="ECO:0000313" key="11">
    <source>
        <dbReference type="EnsemblMetazoa" id="XP_030854817"/>
    </source>
</evidence>
<dbReference type="SUPFAM" id="SSF159042">
    <property type="entry name" value="Plus3-like"/>
    <property type="match status" value="1"/>
</dbReference>
<feature type="compositionally biased region" description="Basic residues" evidence="9">
    <location>
        <begin position="69"/>
        <end position="84"/>
    </location>
</feature>
<dbReference type="InParanoid" id="A0A7M7PPH7"/>
<dbReference type="Gene3D" id="3.90.70.200">
    <property type="entry name" value="Plus-3 domain"/>
    <property type="match status" value="1"/>
</dbReference>
<dbReference type="OMA" id="ISGCYAR"/>
<dbReference type="Proteomes" id="UP000007110">
    <property type="component" value="Unassembled WGS sequence"/>
</dbReference>
<evidence type="ECO:0000256" key="9">
    <source>
        <dbReference type="SAM" id="MobiDB-lite"/>
    </source>
</evidence>
<keyword evidence="7" id="KW-0539">Nucleus</keyword>
<feature type="compositionally biased region" description="Basic and acidic residues" evidence="9">
    <location>
        <begin position="141"/>
        <end position="174"/>
    </location>
</feature>
<proteinExistence type="predicted"/>
<evidence type="ECO:0000256" key="7">
    <source>
        <dbReference type="ARBA" id="ARBA00023242"/>
    </source>
</evidence>
<protein>
    <recommendedName>
        <fullName evidence="10">Plus3 domain-containing protein</fullName>
    </recommendedName>
</protein>
<dbReference type="FunFam" id="3.90.70.200:FF:000001">
    <property type="entry name" value="RNA polymerase-associated protein RTF1 homolog"/>
    <property type="match status" value="1"/>
</dbReference>
<accession>A0A7M7PPH7</accession>
<feature type="compositionally biased region" description="Acidic residues" evidence="9">
    <location>
        <begin position="127"/>
        <end position="140"/>
    </location>
</feature>
<keyword evidence="4 8" id="KW-0175">Coiled coil</keyword>
<sequence>MSKRKKMSRAVINSDSSASENESDLEEELLTLAKRKKIDPESAKESTSQKSNSESETSESDDDWTLGGNKKKSRIKKNPKKKVARSASDGSGVISDSDKSSLEEGEVSDSESDDSDSGSDDEKFFDGYDENFIGDEEDKEMLEKMTEKEREQVIYNRSEKRDALRTRYEIERKLKKEKKERKKQKREEMMKQAANTPSSAASAAAATPTPNSTVNVYSSARENRSKERRQTIETKYDKKARAIEDLKALREKKKKSVENAPSRKELLKASDVYTDDEDSDGDDDDDDDAERNEDPRSSGESDASSEASDSDRDSDDEEQMTIFVSTKEELNRIRLSRNKIEKWVHMPFFPRTTIGCFVRIGIGQNNGRPVYRVAEIIDVVETAKIYPLGATRTNKGLKLKYASQERVFRLEFVSNQDFSETEFKRWHEDMINGDYDLPTINDVEHKEAIIKRALDYKYKEEDIEKIVHEKERFRKNPRNYAMTKTKLRKSRDLALMEGNEETAKGLSQKLTDLEERAQELDRIRNREVNAITYINQRNRNRNIAESEVAMKEEIKEIENAPPDPFTRRHCRPQLVTKAREDTADILKRLEEERLMQQKVEKDKKQEEELKKKMDEDIIASLTQEAVPAKVTDRKVSEDLFQAHDFDIKIDLDVSIPDSRPMSAINEEREPVGAPRRSLNLDEYKKMRGLI</sequence>
<reference evidence="11" key="2">
    <citation type="submission" date="2021-01" db="UniProtKB">
        <authorList>
            <consortium name="EnsemblMetazoa"/>
        </authorList>
    </citation>
    <scope>IDENTIFICATION</scope>
</reference>
<feature type="compositionally biased region" description="Low complexity" evidence="9">
    <location>
        <begin position="191"/>
        <end position="213"/>
    </location>
</feature>
<name>A0A7M7PPH7_STRPU</name>
<dbReference type="GO" id="GO:0016593">
    <property type="term" value="C:Cdc73/Paf1 complex"/>
    <property type="evidence" value="ECO:0000318"/>
    <property type="project" value="GO_Central"/>
</dbReference>
<feature type="compositionally biased region" description="Acidic residues" evidence="9">
    <location>
        <begin position="273"/>
        <end position="291"/>
    </location>
</feature>
<evidence type="ECO:0000313" key="12">
    <source>
        <dbReference type="Proteomes" id="UP000007110"/>
    </source>
</evidence>
<feature type="region of interest" description="Disordered" evidence="9">
    <location>
        <begin position="1"/>
        <end position="318"/>
    </location>
</feature>
<evidence type="ECO:0000256" key="8">
    <source>
        <dbReference type="SAM" id="Coils"/>
    </source>
</evidence>
<evidence type="ECO:0000256" key="4">
    <source>
        <dbReference type="ARBA" id="ARBA00023054"/>
    </source>
</evidence>
<dbReference type="SMART" id="SM00719">
    <property type="entry name" value="Plus3"/>
    <property type="match status" value="1"/>
</dbReference>
<dbReference type="Pfam" id="PF03126">
    <property type="entry name" value="Plus-3"/>
    <property type="match status" value="1"/>
</dbReference>